<evidence type="ECO:0000256" key="4">
    <source>
        <dbReference type="ARBA" id="ARBA00022679"/>
    </source>
</evidence>
<dbReference type="PROSITE" id="PS50113">
    <property type="entry name" value="PAC"/>
    <property type="match status" value="4"/>
</dbReference>
<dbReference type="Pfam" id="PF13426">
    <property type="entry name" value="PAS_9"/>
    <property type="match status" value="3"/>
</dbReference>
<feature type="domain" description="PAS" evidence="7">
    <location>
        <begin position="320"/>
        <end position="391"/>
    </location>
</feature>
<evidence type="ECO:0000256" key="5">
    <source>
        <dbReference type="ARBA" id="ARBA00022777"/>
    </source>
</evidence>
<keyword evidence="3" id="KW-0597">Phosphoprotein</keyword>
<accession>X1K9U5</accession>
<evidence type="ECO:0000259" key="8">
    <source>
        <dbReference type="PROSITE" id="PS50113"/>
    </source>
</evidence>
<feature type="coiled-coil region" evidence="6">
    <location>
        <begin position="55"/>
        <end position="82"/>
    </location>
</feature>
<keyword evidence="5" id="KW-0418">Kinase</keyword>
<feature type="domain" description="PAC" evidence="8">
    <location>
        <begin position="19"/>
        <end position="71"/>
    </location>
</feature>
<name>X1K9U5_9ZZZZ</name>
<dbReference type="InterPro" id="IPR000014">
    <property type="entry name" value="PAS"/>
</dbReference>
<dbReference type="PANTHER" id="PTHR43304">
    <property type="entry name" value="PHYTOCHROME-LIKE PROTEIN CPH1"/>
    <property type="match status" value="1"/>
</dbReference>
<dbReference type="AlphaFoldDB" id="X1K9U5"/>
<dbReference type="SMART" id="SM00091">
    <property type="entry name" value="PAS"/>
    <property type="match status" value="3"/>
</dbReference>
<dbReference type="SMART" id="SM00086">
    <property type="entry name" value="PAC"/>
    <property type="match status" value="4"/>
</dbReference>
<evidence type="ECO:0000256" key="6">
    <source>
        <dbReference type="SAM" id="Coils"/>
    </source>
</evidence>
<dbReference type="InterPro" id="IPR052162">
    <property type="entry name" value="Sensor_kinase/Photoreceptor"/>
</dbReference>
<dbReference type="InterPro" id="IPR035965">
    <property type="entry name" value="PAS-like_dom_sf"/>
</dbReference>
<comment type="caution">
    <text evidence="9">The sequence shown here is derived from an EMBL/GenBank/DDBJ whole genome shotgun (WGS) entry which is preliminary data.</text>
</comment>
<dbReference type="Gene3D" id="3.30.450.20">
    <property type="entry name" value="PAS domain"/>
    <property type="match status" value="4"/>
</dbReference>
<dbReference type="InterPro" id="IPR011712">
    <property type="entry name" value="Sig_transdc_His_kin_sub3_dim/P"/>
</dbReference>
<keyword evidence="6" id="KW-0175">Coiled coil</keyword>
<protein>
    <recommendedName>
        <fullName evidence="2">histidine kinase</fullName>
        <ecNumber evidence="2">2.7.13.3</ecNumber>
    </recommendedName>
</protein>
<feature type="non-terminal residue" evidence="9">
    <location>
        <position position="593"/>
    </location>
</feature>
<evidence type="ECO:0000256" key="1">
    <source>
        <dbReference type="ARBA" id="ARBA00000085"/>
    </source>
</evidence>
<dbReference type="Pfam" id="PF07730">
    <property type="entry name" value="HisKA_3"/>
    <property type="match status" value="1"/>
</dbReference>
<feature type="non-terminal residue" evidence="9">
    <location>
        <position position="1"/>
    </location>
</feature>
<feature type="domain" description="PAS" evidence="7">
    <location>
        <begin position="72"/>
        <end position="143"/>
    </location>
</feature>
<feature type="domain" description="PAC" evidence="8">
    <location>
        <begin position="147"/>
        <end position="197"/>
    </location>
</feature>
<evidence type="ECO:0000259" key="7">
    <source>
        <dbReference type="PROSITE" id="PS50112"/>
    </source>
</evidence>
<evidence type="ECO:0000256" key="3">
    <source>
        <dbReference type="ARBA" id="ARBA00022553"/>
    </source>
</evidence>
<proteinExistence type="predicted"/>
<dbReference type="EC" id="2.7.13.3" evidence="2"/>
<dbReference type="Pfam" id="PF00989">
    <property type="entry name" value="PAS"/>
    <property type="match status" value="1"/>
</dbReference>
<dbReference type="GO" id="GO:0000155">
    <property type="term" value="F:phosphorelay sensor kinase activity"/>
    <property type="evidence" value="ECO:0007669"/>
    <property type="project" value="InterPro"/>
</dbReference>
<organism evidence="9">
    <name type="scientific">marine sediment metagenome</name>
    <dbReference type="NCBI Taxonomy" id="412755"/>
    <lineage>
        <taxon>unclassified sequences</taxon>
        <taxon>metagenomes</taxon>
        <taxon>ecological metagenomes</taxon>
    </lineage>
</organism>
<dbReference type="InterPro" id="IPR001610">
    <property type="entry name" value="PAC"/>
</dbReference>
<dbReference type="GO" id="GO:0016020">
    <property type="term" value="C:membrane"/>
    <property type="evidence" value="ECO:0007669"/>
    <property type="project" value="InterPro"/>
</dbReference>
<dbReference type="NCBIfam" id="TIGR00229">
    <property type="entry name" value="sensory_box"/>
    <property type="match status" value="4"/>
</dbReference>
<dbReference type="PANTHER" id="PTHR43304:SF1">
    <property type="entry name" value="PAC DOMAIN-CONTAINING PROTEIN"/>
    <property type="match status" value="1"/>
</dbReference>
<dbReference type="GO" id="GO:0006355">
    <property type="term" value="P:regulation of DNA-templated transcription"/>
    <property type="evidence" value="ECO:0007669"/>
    <property type="project" value="InterPro"/>
</dbReference>
<sequence>KTPSAMEQLKRMLEVGGIKNVEYTFVRKDGSEFDAELITTILSDASGDPVGVVGIISDIAKRREAEEELRIAEQNFRNSLDSSPLGIRIVTAKGELLYANQAILDIYGYSSVEELKSVPTKQHYTPESYAEHRERAKKRKQGKPAPSNYEVSIVRKDGEVRHLAVFRKEVIWDGEIQFQALYQDITERKLTAEKLRRFKAISDRAGYGAGIITPEGDLTYVNESFAGMHGYTIEELIGKHFSILHTKEQMRLVERLRKELVQAGSYAAEEVWHKKKDGTVFPALMTGTAIKDDMGKPLYLSATVIDISERKQAEMALQQSEEFNSSLLTNSPSPIIVLNADASIRYVNPALEKLTGFSSAELIGCTPPYPWWIEETRNELSKRLVQAMHLGTRRYESLYRKKNGEQFWVGKTFKTVKVNGEFKYYLVNWVDLTEQKRLKANMEFYLSEITKAQEEERRRIAREIHDDSIQSLATLALGIDAITKEKEKLPEDVIRRLKGLRTEANSILDGLRRFSHELRPGVIDQVGLVPALEILTEELNKENSVKASLVVVGSERRLIPETELALFRIAQEALRNIKRHSRATQSVIRLKFT</sequence>
<dbReference type="EMBL" id="BARV01000905">
    <property type="protein sequence ID" value="GAH90410.1"/>
    <property type="molecule type" value="Genomic_DNA"/>
</dbReference>
<comment type="catalytic activity">
    <reaction evidence="1">
        <text>ATP + protein L-histidine = ADP + protein N-phospho-L-histidine.</text>
        <dbReference type="EC" id="2.7.13.3"/>
    </reaction>
</comment>
<feature type="domain" description="PAC" evidence="8">
    <location>
        <begin position="267"/>
        <end position="319"/>
    </location>
</feature>
<gene>
    <name evidence="9" type="ORF">S06H3_02919</name>
</gene>
<dbReference type="PROSITE" id="PS50112">
    <property type="entry name" value="PAS"/>
    <property type="match status" value="3"/>
</dbReference>
<evidence type="ECO:0000256" key="2">
    <source>
        <dbReference type="ARBA" id="ARBA00012438"/>
    </source>
</evidence>
<dbReference type="Gene3D" id="6.10.250.2870">
    <property type="match status" value="1"/>
</dbReference>
<reference evidence="9" key="1">
    <citation type="journal article" date="2014" name="Front. Microbiol.">
        <title>High frequency of phylogenetically diverse reductive dehalogenase-homologous genes in deep subseafloor sedimentary metagenomes.</title>
        <authorList>
            <person name="Kawai M."/>
            <person name="Futagami T."/>
            <person name="Toyoda A."/>
            <person name="Takaki Y."/>
            <person name="Nishi S."/>
            <person name="Hori S."/>
            <person name="Arai W."/>
            <person name="Tsubouchi T."/>
            <person name="Morono Y."/>
            <person name="Uchiyama I."/>
            <person name="Ito T."/>
            <person name="Fujiyama A."/>
            <person name="Inagaki F."/>
            <person name="Takami H."/>
        </authorList>
    </citation>
    <scope>NUCLEOTIDE SEQUENCE</scope>
    <source>
        <strain evidence="9">Expedition CK06-06</strain>
    </source>
</reference>
<feature type="domain" description="PAS" evidence="7">
    <location>
        <begin position="211"/>
        <end position="263"/>
    </location>
</feature>
<dbReference type="GO" id="GO:0046983">
    <property type="term" value="F:protein dimerization activity"/>
    <property type="evidence" value="ECO:0007669"/>
    <property type="project" value="InterPro"/>
</dbReference>
<evidence type="ECO:0000313" key="9">
    <source>
        <dbReference type="EMBL" id="GAH90410.1"/>
    </source>
</evidence>
<dbReference type="SUPFAM" id="SSF55785">
    <property type="entry name" value="PYP-like sensor domain (PAS domain)"/>
    <property type="match status" value="4"/>
</dbReference>
<dbReference type="InterPro" id="IPR013767">
    <property type="entry name" value="PAS_fold"/>
</dbReference>
<keyword evidence="4" id="KW-0808">Transferase</keyword>
<dbReference type="InterPro" id="IPR000700">
    <property type="entry name" value="PAS-assoc_C"/>
</dbReference>
<feature type="domain" description="PAC" evidence="8">
    <location>
        <begin position="393"/>
        <end position="444"/>
    </location>
</feature>
<dbReference type="CDD" id="cd00130">
    <property type="entry name" value="PAS"/>
    <property type="match status" value="4"/>
</dbReference>